<dbReference type="InterPro" id="IPR036095">
    <property type="entry name" value="PTS_EIIB-like_sf"/>
</dbReference>
<dbReference type="SUPFAM" id="SSF55804">
    <property type="entry name" value="Phoshotransferase/anion transport protein"/>
    <property type="match status" value="1"/>
</dbReference>
<dbReference type="SUPFAM" id="SSF52794">
    <property type="entry name" value="PTS system IIB component-like"/>
    <property type="match status" value="1"/>
</dbReference>
<dbReference type="PANTHER" id="PTHR30185">
    <property type="entry name" value="CRYPTIC BETA-GLUCOSIDE BGL OPERON ANTITERMINATOR"/>
    <property type="match status" value="1"/>
</dbReference>
<dbReference type="Proteomes" id="UP000321816">
    <property type="component" value="Chromosome"/>
</dbReference>
<reference evidence="8 9" key="1">
    <citation type="submission" date="2024-01" db="EMBL/GenBank/DDBJ databases">
        <title>Complete Genome Sequence of Alkalicoccus halolimnae BZ-SZ-XJ29T, a Moderately Halophilic Bacterium Isolated from a Salt Lake.</title>
        <authorList>
            <person name="Zhao B."/>
        </authorList>
    </citation>
    <scope>NUCLEOTIDE SEQUENCE [LARGE SCALE GENOMIC DNA]</scope>
    <source>
        <strain evidence="8 9">BZ-SZ-XJ29</strain>
    </source>
</reference>
<dbReference type="PROSITE" id="PS51099">
    <property type="entry name" value="PTS_EIIB_TYPE_2"/>
    <property type="match status" value="1"/>
</dbReference>
<organism evidence="8 9">
    <name type="scientific">Alkalicoccus halolimnae</name>
    <dbReference type="NCBI Taxonomy" id="1667239"/>
    <lineage>
        <taxon>Bacteria</taxon>
        <taxon>Bacillati</taxon>
        <taxon>Bacillota</taxon>
        <taxon>Bacilli</taxon>
        <taxon>Bacillales</taxon>
        <taxon>Bacillaceae</taxon>
        <taxon>Alkalicoccus</taxon>
    </lineage>
</organism>
<dbReference type="InterPro" id="IPR050661">
    <property type="entry name" value="BglG_antiterminators"/>
</dbReference>
<evidence type="ECO:0000259" key="7">
    <source>
        <dbReference type="PROSITE" id="PS51372"/>
    </source>
</evidence>
<evidence type="ECO:0000256" key="3">
    <source>
        <dbReference type="ARBA" id="ARBA00023015"/>
    </source>
</evidence>
<evidence type="ECO:0000313" key="9">
    <source>
        <dbReference type="Proteomes" id="UP000321816"/>
    </source>
</evidence>
<dbReference type="OrthoDB" id="9776005at2"/>
<dbReference type="Pfam" id="PF00359">
    <property type="entry name" value="PTS_EIIA_2"/>
    <property type="match status" value="1"/>
</dbReference>
<dbReference type="Gene3D" id="3.40.50.2300">
    <property type="match status" value="1"/>
</dbReference>
<dbReference type="PROSITE" id="PS51094">
    <property type="entry name" value="PTS_EIIA_TYPE_2"/>
    <property type="match status" value="1"/>
</dbReference>
<dbReference type="InterPro" id="IPR002178">
    <property type="entry name" value="PTS_EIIA_type-2_dom"/>
</dbReference>
<dbReference type="GO" id="GO:0008982">
    <property type="term" value="F:protein-N(PI)-phosphohistidine-sugar phosphotransferase activity"/>
    <property type="evidence" value="ECO:0007669"/>
    <property type="project" value="InterPro"/>
</dbReference>
<gene>
    <name evidence="8" type="ORF">FTX54_001960</name>
</gene>
<dbReference type="InterPro" id="IPR016152">
    <property type="entry name" value="PTrfase/Anion_transptr"/>
</dbReference>
<keyword evidence="3" id="KW-0805">Transcription regulation</keyword>
<dbReference type="KEGG" id="ahal:FTX54_001960"/>
<protein>
    <submittedName>
        <fullName evidence="8">PRD domain-containing protein</fullName>
    </submittedName>
</protein>
<keyword evidence="1" id="KW-0808">Transferase</keyword>
<keyword evidence="2" id="KW-0677">Repeat</keyword>
<dbReference type="GO" id="GO:0006355">
    <property type="term" value="P:regulation of DNA-templated transcription"/>
    <property type="evidence" value="ECO:0007669"/>
    <property type="project" value="InterPro"/>
</dbReference>
<dbReference type="Gene3D" id="3.40.930.10">
    <property type="entry name" value="Mannitol-specific EII, Chain A"/>
    <property type="match status" value="1"/>
</dbReference>
<dbReference type="Pfam" id="PF00874">
    <property type="entry name" value="PRD"/>
    <property type="match status" value="2"/>
</dbReference>
<evidence type="ECO:0000259" key="6">
    <source>
        <dbReference type="PROSITE" id="PS51099"/>
    </source>
</evidence>
<dbReference type="RefSeq" id="WP_147803836.1">
    <property type="nucleotide sequence ID" value="NZ_CP144914.1"/>
</dbReference>
<name>A0A5C7FG68_9BACI</name>
<dbReference type="Gene3D" id="1.10.1790.10">
    <property type="entry name" value="PRD domain"/>
    <property type="match status" value="2"/>
</dbReference>
<evidence type="ECO:0000259" key="5">
    <source>
        <dbReference type="PROSITE" id="PS51094"/>
    </source>
</evidence>
<feature type="domain" description="PRD" evidence="7">
    <location>
        <begin position="230"/>
        <end position="335"/>
    </location>
</feature>
<evidence type="ECO:0000313" key="8">
    <source>
        <dbReference type="EMBL" id="WWD80352.1"/>
    </source>
</evidence>
<feature type="domain" description="PTS EIIB type-2" evidence="6">
    <location>
        <begin position="338"/>
        <end position="427"/>
    </location>
</feature>
<dbReference type="SUPFAM" id="SSF63520">
    <property type="entry name" value="PTS-regulatory domain, PRD"/>
    <property type="match status" value="2"/>
</dbReference>
<feature type="domain" description="PTS EIIA type-2" evidence="5">
    <location>
        <begin position="456"/>
        <end position="603"/>
    </location>
</feature>
<sequence>MEKSHHFDFLPEQRHLLLTYKLLAALEPVKLHALASDLHVTTATVSSDLDHVAEWLEAYQLTLVRRRGFGVQVTGEEAAKRRALSGLLSNHIEETELLRFIRRNSLETTKSDTISSQLLGFVRNEQLTRIESAVEEVNKSLPAPIADTSYIALVVHLALAMERITKGENIEMKQELLDRLKPTNEFKLASELARSLEEIFHTTLPEEEVGYITMHLRGAKLQHEKLSYAESEYDVTMIVKRLIRHVSQEYGVDFTEDDSLEQGLHAHLAPALYRMAQQMRINNPLLENIQTNYPQLFHVISNCMARISPDIHVPDDEIGFLVLHFGSTLERSKKLVTYRAFVICSSGIGSSKMMASRLQKEFPSITDIHLLSLFDLQQVEIGPADLVISTIPLEEEEVDYIQVNPFLTDQEIRQIEGYISRKAVFQRKETVPPATPARPSDVTLESLRDLLMTTVRLLEHVEVVQEETSTEIWHSMYNMMTYLEDKKLIKSAEEVNDKLKIRENLSGVGLPGTALALFHTRSSSVNEPVFLIYERKEPESLEAMDGSTISVKRILIMLAPENTNNVESSALSTISGMIVQTKESIRLFETGSENDIKTFMSNEFLNLYRNNLS</sequence>
<accession>A0A5C7FG68</accession>
<dbReference type="InterPro" id="IPR013011">
    <property type="entry name" value="PTS_EIIB_2"/>
</dbReference>
<dbReference type="CDD" id="cd05568">
    <property type="entry name" value="PTS_IIB_bgl_like"/>
    <property type="match status" value="1"/>
</dbReference>
<dbReference type="PROSITE" id="PS51372">
    <property type="entry name" value="PRD_2"/>
    <property type="match status" value="2"/>
</dbReference>
<dbReference type="InterPro" id="IPR011608">
    <property type="entry name" value="PRD"/>
</dbReference>
<keyword evidence="9" id="KW-1185">Reference proteome</keyword>
<dbReference type="AlphaFoldDB" id="A0A5C7FG68"/>
<feature type="domain" description="PRD" evidence="7">
    <location>
        <begin position="121"/>
        <end position="226"/>
    </location>
</feature>
<dbReference type="GO" id="GO:0009401">
    <property type="term" value="P:phosphoenolpyruvate-dependent sugar phosphotransferase system"/>
    <property type="evidence" value="ECO:0007669"/>
    <property type="project" value="InterPro"/>
</dbReference>
<keyword evidence="4" id="KW-0804">Transcription</keyword>
<dbReference type="PANTHER" id="PTHR30185:SF18">
    <property type="entry name" value="TRANSCRIPTIONAL REGULATOR MTLR"/>
    <property type="match status" value="1"/>
</dbReference>
<evidence type="ECO:0000256" key="1">
    <source>
        <dbReference type="ARBA" id="ARBA00022679"/>
    </source>
</evidence>
<evidence type="ECO:0000256" key="4">
    <source>
        <dbReference type="ARBA" id="ARBA00023163"/>
    </source>
</evidence>
<dbReference type="InterPro" id="IPR036634">
    <property type="entry name" value="PRD_sf"/>
</dbReference>
<proteinExistence type="predicted"/>
<evidence type="ECO:0000256" key="2">
    <source>
        <dbReference type="ARBA" id="ARBA00022737"/>
    </source>
</evidence>
<dbReference type="EMBL" id="CP144914">
    <property type="protein sequence ID" value="WWD80352.1"/>
    <property type="molecule type" value="Genomic_DNA"/>
</dbReference>